<dbReference type="Gene3D" id="3.40.50.300">
    <property type="entry name" value="P-loop containing nucleotide triphosphate hydrolases"/>
    <property type="match status" value="1"/>
</dbReference>
<keyword evidence="3" id="KW-1185">Reference proteome</keyword>
<dbReference type="InterPro" id="IPR011646">
    <property type="entry name" value="KAP_P-loop"/>
</dbReference>
<geneLocation type="plasmid" evidence="2 3">
    <name>pCS1</name>
</geneLocation>
<sequence>MNSQSLNSFTNDLFNRKIIAENLIKIIESQDKPMVISLDSDWGTGKTTFVTMWKNLLDNDVNYSSKFNTLYFNAWEHDYIKDPLLAIFSEIESQIKESDSKLKQQLDNVKNKIKPFTKLATTTGIKMLTAGALNLDNVNFGDYNESQLIDLAGKLGDLAIKEISASKKVRSELKKEMVEYQNATEKKIIFFIDELDRCRPSFAIELLEVIKHLFDIDNFVFVISIDKEQLSHSVSTIYGHNMDTVGYLRRFFDLDYKLPKVDIKKYIDIKSSTAFDGYYNVDCLKVFIKELFASEKFSLRDIEKAFYYIELLLPLIKPFNNNTTYKNTYIAVISYLYATLITTKIKKPIVYKKIIYADYNLDNMLINFKTPDFSNYGDYIGEWHHEPLQRLINPLLEMYLDLNLKVSSIENIYNFSSEDFMIGLKNEDGSFIYDSKFDLLNLFKGKDYTIHDKLEFIEGF</sequence>
<gene>
    <name evidence="2" type="ORF">ATCC9714PCS11_00461</name>
</gene>
<dbReference type="Proteomes" id="UP000032811">
    <property type="component" value="Plasmid pCS1"/>
</dbReference>
<evidence type="ECO:0000313" key="3">
    <source>
        <dbReference type="Proteomes" id="UP000032811"/>
    </source>
</evidence>
<dbReference type="SUPFAM" id="SSF52540">
    <property type="entry name" value="P-loop containing nucleoside triphosphate hydrolases"/>
    <property type="match status" value="1"/>
</dbReference>
<dbReference type="PANTHER" id="PTHR22674:SF6">
    <property type="entry name" value="NTPASE KAP FAMILY P-LOOP DOMAIN-CONTAINING PROTEIN 1"/>
    <property type="match status" value="1"/>
</dbReference>
<dbReference type="GeneID" id="97539231"/>
<proteinExistence type="predicted"/>
<accession>A0ABM9RTS6</accession>
<keyword evidence="2" id="KW-0614">Plasmid</keyword>
<dbReference type="InterPro" id="IPR052754">
    <property type="entry name" value="NTPase_KAP_P-loop"/>
</dbReference>
<dbReference type="EMBL" id="LN679999">
    <property type="protein sequence ID" value="CEJ75505.1"/>
    <property type="molecule type" value="Genomic_DNA"/>
</dbReference>
<dbReference type="InterPro" id="IPR027417">
    <property type="entry name" value="P-loop_NTPase"/>
</dbReference>
<evidence type="ECO:0000259" key="1">
    <source>
        <dbReference type="Pfam" id="PF07693"/>
    </source>
</evidence>
<feature type="domain" description="KAP NTPase" evidence="1">
    <location>
        <begin position="17"/>
        <end position="255"/>
    </location>
</feature>
<reference evidence="2 3" key="1">
    <citation type="submission" date="2014-11" db="EMBL/GenBank/DDBJ databases">
        <authorList>
            <person name="Aslett M.A."/>
            <person name="De Silva N."/>
        </authorList>
    </citation>
    <scope>NUCLEOTIDE SEQUENCE [LARGE SCALE GENOMIC DNA]</scope>
    <source>
        <strain evidence="2 3">ATCC9714</strain>
        <plasmid evidence="2 3">pCS1</plasmid>
    </source>
</reference>
<organism evidence="2 3">
    <name type="scientific">Paraclostridium sordellii</name>
    <name type="common">Clostridium sordellii</name>
    <dbReference type="NCBI Taxonomy" id="1505"/>
    <lineage>
        <taxon>Bacteria</taxon>
        <taxon>Bacillati</taxon>
        <taxon>Bacillota</taxon>
        <taxon>Clostridia</taxon>
        <taxon>Peptostreptococcales</taxon>
        <taxon>Peptostreptococcaceae</taxon>
        <taxon>Paraclostridium</taxon>
    </lineage>
</organism>
<protein>
    <recommendedName>
        <fullName evidence="1">KAP NTPase domain-containing protein</fullName>
    </recommendedName>
</protein>
<dbReference type="RefSeq" id="WP_054630261.1">
    <property type="nucleotide sequence ID" value="NZ_CDNJ01000026.1"/>
</dbReference>
<evidence type="ECO:0000313" key="2">
    <source>
        <dbReference type="EMBL" id="CEJ75505.1"/>
    </source>
</evidence>
<dbReference type="PANTHER" id="PTHR22674">
    <property type="entry name" value="NTPASE, KAP FAMILY P-LOOP DOMAIN-CONTAINING 1"/>
    <property type="match status" value="1"/>
</dbReference>
<name>A0ABM9RTS6_PARSO</name>
<dbReference type="Pfam" id="PF07693">
    <property type="entry name" value="KAP_NTPase"/>
    <property type="match status" value="1"/>
</dbReference>